<sequence>MSTPTTDTDPADQQKQANVRRSGELNARELARWGWRQLTSMRTALILLLLLALAAVPGSLIPQDGVDSLKADQWRAAHTTLTPIYEKLGLFNVYSAPWFAAIYLLLMVSLVGCIIPRCLVYARAMRAEPPATPAKLTRLPDSATYVTDEEPEEVLAAARKQLRGYRIRKDGSTGGDSDPSTGSGHRSVSAEKGYLREAGNLVFHVSLIIVLVAFALGSLFGYKGGVIVLVGEEYGFANELSQYDDFKSGSLFTPEDLDDFSFKIDDFKAEWLTTGPGAGTARGFESNLRYTAGTSDEKKYDLKVNHPLTVGSTDIFLLAHGYAPVITVRDGEGNVAYSGPTVFLPQSQNLLSFGVVKAPYASPEQIGFQGLFYPFEGTVDGEPVNLMGDIGDGSHAMLSLQGFRGDLNLDAGPQSVYALDTSKANMMSPDETGKAFNLRLGETAELPDGLGSVSFDDVQQWNRVQISKSPGKEWALLGVSLALVGLLGSLFIRPRRVWVRARRVDGRTLVEVAALDRSGGGDTASVVTGLVENLRGARTQEDKDV</sequence>
<dbReference type="InterPro" id="IPR023494">
    <property type="entry name" value="Cyt_c_bgen_Ccs1/CcsB/ResB"/>
</dbReference>
<evidence type="ECO:0000256" key="6">
    <source>
        <dbReference type="SAM" id="MobiDB-lite"/>
    </source>
</evidence>
<evidence type="ECO:0000313" key="9">
    <source>
        <dbReference type="EMBL" id="NYI80662.1"/>
    </source>
</evidence>
<dbReference type="Pfam" id="PF05140">
    <property type="entry name" value="ResB"/>
    <property type="match status" value="1"/>
</dbReference>
<comment type="subcellular location">
    <subcellularLocation>
        <location evidence="1">Membrane</location>
        <topology evidence="1">Multi-pass membrane protein</topology>
    </subcellularLocation>
</comment>
<dbReference type="PANTHER" id="PTHR31566">
    <property type="entry name" value="CYTOCHROME C BIOGENESIS PROTEIN CCS1, CHLOROPLASTIC"/>
    <property type="match status" value="1"/>
</dbReference>
<evidence type="ECO:0000256" key="4">
    <source>
        <dbReference type="ARBA" id="ARBA00022989"/>
    </source>
</evidence>
<feature type="transmembrane region" description="Helical" evidence="7">
    <location>
        <begin position="98"/>
        <end position="120"/>
    </location>
</feature>
<proteinExistence type="predicted"/>
<evidence type="ECO:0000256" key="3">
    <source>
        <dbReference type="ARBA" id="ARBA00022748"/>
    </source>
</evidence>
<keyword evidence="4 7" id="KW-1133">Transmembrane helix</keyword>
<dbReference type="PANTHER" id="PTHR31566:SF0">
    <property type="entry name" value="CYTOCHROME C BIOGENESIS PROTEIN CCS1, CHLOROPLASTIC"/>
    <property type="match status" value="1"/>
</dbReference>
<feature type="region of interest" description="Disordered" evidence="6">
    <location>
        <begin position="1"/>
        <end position="21"/>
    </location>
</feature>
<evidence type="ECO:0000256" key="5">
    <source>
        <dbReference type="ARBA" id="ARBA00023136"/>
    </source>
</evidence>
<feature type="transmembrane region" description="Helical" evidence="7">
    <location>
        <begin position="201"/>
        <end position="222"/>
    </location>
</feature>
<feature type="transmembrane region" description="Helical" evidence="7">
    <location>
        <begin position="474"/>
        <end position="492"/>
    </location>
</feature>
<evidence type="ECO:0000256" key="7">
    <source>
        <dbReference type="SAM" id="Phobius"/>
    </source>
</evidence>
<evidence type="ECO:0000259" key="8">
    <source>
        <dbReference type="Pfam" id="PF05140"/>
    </source>
</evidence>
<dbReference type="GO" id="GO:0017004">
    <property type="term" value="P:cytochrome complex assembly"/>
    <property type="evidence" value="ECO:0007669"/>
    <property type="project" value="UniProtKB-KW"/>
</dbReference>
<dbReference type="AlphaFoldDB" id="A0A7Z0IV55"/>
<keyword evidence="3" id="KW-0201">Cytochrome c-type biogenesis</keyword>
<dbReference type="RefSeq" id="WP_179660829.1">
    <property type="nucleotide sequence ID" value="NZ_JACBZR010000001.1"/>
</dbReference>
<accession>A0A7Z0IV55</accession>
<feature type="transmembrane region" description="Helical" evidence="7">
    <location>
        <begin position="44"/>
        <end position="61"/>
    </location>
</feature>
<dbReference type="Proteomes" id="UP000564496">
    <property type="component" value="Unassembled WGS sequence"/>
</dbReference>
<organism evidence="9 10">
    <name type="scientific">Nocardioides panzhihuensis</name>
    <dbReference type="NCBI Taxonomy" id="860243"/>
    <lineage>
        <taxon>Bacteria</taxon>
        <taxon>Bacillati</taxon>
        <taxon>Actinomycetota</taxon>
        <taxon>Actinomycetes</taxon>
        <taxon>Propionibacteriales</taxon>
        <taxon>Nocardioidaceae</taxon>
        <taxon>Nocardioides</taxon>
    </lineage>
</organism>
<comment type="caution">
    <text evidence="9">The sequence shown here is derived from an EMBL/GenBank/DDBJ whole genome shotgun (WGS) entry which is preliminary data.</text>
</comment>
<feature type="domain" description="ResB-like" evidence="8">
    <location>
        <begin position="41"/>
        <end position="518"/>
    </location>
</feature>
<reference evidence="9 10" key="1">
    <citation type="submission" date="2020-07" db="EMBL/GenBank/DDBJ databases">
        <title>Sequencing the genomes of 1000 actinobacteria strains.</title>
        <authorList>
            <person name="Klenk H.-P."/>
        </authorList>
    </citation>
    <scope>NUCLEOTIDE SEQUENCE [LARGE SCALE GENOMIC DNA]</scope>
    <source>
        <strain evidence="9 10">DSM 26487</strain>
    </source>
</reference>
<evidence type="ECO:0000256" key="1">
    <source>
        <dbReference type="ARBA" id="ARBA00004141"/>
    </source>
</evidence>
<keyword evidence="2 7" id="KW-0812">Transmembrane</keyword>
<protein>
    <submittedName>
        <fullName evidence="9">Cytochrome c biogenesis protein</fullName>
    </submittedName>
</protein>
<gene>
    <name evidence="9" type="ORF">BJ988_005310</name>
</gene>
<keyword evidence="10" id="KW-1185">Reference proteome</keyword>
<evidence type="ECO:0000313" key="10">
    <source>
        <dbReference type="Proteomes" id="UP000564496"/>
    </source>
</evidence>
<dbReference type="GO" id="GO:0016020">
    <property type="term" value="C:membrane"/>
    <property type="evidence" value="ECO:0007669"/>
    <property type="project" value="UniProtKB-SubCell"/>
</dbReference>
<evidence type="ECO:0000256" key="2">
    <source>
        <dbReference type="ARBA" id="ARBA00022692"/>
    </source>
</evidence>
<dbReference type="EMBL" id="JACBZR010000001">
    <property type="protein sequence ID" value="NYI80662.1"/>
    <property type="molecule type" value="Genomic_DNA"/>
</dbReference>
<feature type="region of interest" description="Disordered" evidence="6">
    <location>
        <begin position="168"/>
        <end position="188"/>
    </location>
</feature>
<keyword evidence="5 7" id="KW-0472">Membrane</keyword>
<name>A0A7Z0IV55_9ACTN</name>
<dbReference type="InterPro" id="IPR007816">
    <property type="entry name" value="ResB-like_domain"/>
</dbReference>
<feature type="compositionally biased region" description="Low complexity" evidence="6">
    <location>
        <begin position="175"/>
        <end position="184"/>
    </location>
</feature>